<accession>M4VE25</accession>
<evidence type="ECO:0000313" key="3">
    <source>
        <dbReference type="EMBL" id="AGH97617.1"/>
    </source>
</evidence>
<dbReference type="Proteomes" id="UP000011932">
    <property type="component" value="Chromosome"/>
</dbReference>
<evidence type="ECO:0000313" key="4">
    <source>
        <dbReference type="Proteomes" id="UP000011932"/>
    </source>
</evidence>
<organism evidence="3 4">
    <name type="scientific">Micavibrio aeruginosavorus EPB</name>
    <dbReference type="NCBI Taxonomy" id="349215"/>
    <lineage>
        <taxon>Bacteria</taxon>
        <taxon>Pseudomonadati</taxon>
        <taxon>Bdellovibrionota</taxon>
        <taxon>Bdellovibrionia</taxon>
        <taxon>Bdellovibrionales</taxon>
        <taxon>Pseudobdellovibrionaceae</taxon>
        <taxon>Micavibrio</taxon>
    </lineage>
</organism>
<dbReference type="Pfam" id="PF11127">
    <property type="entry name" value="YgaP-like_TM"/>
    <property type="match status" value="1"/>
</dbReference>
<evidence type="ECO:0000256" key="1">
    <source>
        <dbReference type="SAM" id="Phobius"/>
    </source>
</evidence>
<dbReference type="RefSeq" id="WP_015467167.1">
    <property type="nucleotide sequence ID" value="NC_020812.1"/>
</dbReference>
<name>M4VE25_9BACT</name>
<feature type="domain" description="Inner membrane protein YgaP-like transmembrane" evidence="2">
    <location>
        <begin position="21"/>
        <end position="78"/>
    </location>
</feature>
<reference evidence="3 4" key="1">
    <citation type="journal article" date="2013" name="ISME J.">
        <title>By their genes ye shall know them: genomic signatures of predatory bacteria.</title>
        <authorList>
            <person name="Pasternak Z."/>
            <person name="Pietrokovski S."/>
            <person name="Rotem O."/>
            <person name="Gophna U."/>
            <person name="Lurie-Weinberger M.N."/>
            <person name="Jurkevitch E."/>
        </authorList>
    </citation>
    <scope>NUCLEOTIDE SEQUENCE [LARGE SCALE GENOMIC DNA]</scope>
    <source>
        <strain evidence="3">EPB</strain>
    </source>
</reference>
<dbReference type="STRING" id="349215.A11S_794"/>
<keyword evidence="1" id="KW-1133">Transmembrane helix</keyword>
<proteinExistence type="predicted"/>
<dbReference type="AlphaFoldDB" id="M4VE25"/>
<dbReference type="HOGENOM" id="CLU_2437487_0_0_5"/>
<dbReference type="OrthoDB" id="9849989at2"/>
<protein>
    <recommendedName>
        <fullName evidence="2">Inner membrane protein YgaP-like transmembrane domain-containing protein</fullName>
    </recommendedName>
</protein>
<sequence>MDDNQKGANCPMGFCANLPLHRKMMVVTGSLFLLIFILSMFVWAPLGWLSLLLAGGMVYGGLTGNCPLTRMVEKHCCAKGGACSTDKSEG</sequence>
<keyword evidence="1" id="KW-0812">Transmembrane</keyword>
<gene>
    <name evidence="3" type="ORF">A11S_794</name>
</gene>
<dbReference type="KEGG" id="man:A11S_794"/>
<evidence type="ECO:0000259" key="2">
    <source>
        <dbReference type="Pfam" id="PF11127"/>
    </source>
</evidence>
<dbReference type="EMBL" id="CP003538">
    <property type="protein sequence ID" value="AGH97617.1"/>
    <property type="molecule type" value="Genomic_DNA"/>
</dbReference>
<dbReference type="Gene3D" id="6.10.140.1340">
    <property type="match status" value="1"/>
</dbReference>
<dbReference type="InterPro" id="IPR021309">
    <property type="entry name" value="YgaP-like_TM"/>
</dbReference>
<feature type="transmembrane region" description="Helical" evidence="1">
    <location>
        <begin position="31"/>
        <end position="54"/>
    </location>
</feature>
<keyword evidence="1" id="KW-0472">Membrane</keyword>